<evidence type="ECO:0000259" key="6">
    <source>
        <dbReference type="PROSITE" id="PS51462"/>
    </source>
</evidence>
<dbReference type="SUPFAM" id="SSF55811">
    <property type="entry name" value="Nudix"/>
    <property type="match status" value="1"/>
</dbReference>
<dbReference type="InterPro" id="IPR020476">
    <property type="entry name" value="Nudix_hydrolase"/>
</dbReference>
<keyword evidence="3 5" id="KW-0378">Hydrolase</keyword>
<sequence length="142" mass="15887">MLFDDRGRILVVKPTYKRGWGLPGGVIEEGESPLAACERELREELGIAPVLGPLAGVDWIPPRDGRDDANVFVFDGRIPDELIPAIRLPADELSDCRFVDALGFRELMAPHIARRIEACRRARDAGRVTYLEFGREMLPDAF</sequence>
<dbReference type="CDD" id="cd18876">
    <property type="entry name" value="NUDIX_Hydrolase"/>
    <property type="match status" value="1"/>
</dbReference>
<evidence type="ECO:0000313" key="7">
    <source>
        <dbReference type="EMBL" id="MFC3454788.1"/>
    </source>
</evidence>
<evidence type="ECO:0000256" key="4">
    <source>
        <dbReference type="ARBA" id="ARBA00022842"/>
    </source>
</evidence>
<dbReference type="EMBL" id="JBHRWK010000074">
    <property type="protein sequence ID" value="MFC3454788.1"/>
    <property type="molecule type" value="Genomic_DNA"/>
</dbReference>
<dbReference type="PRINTS" id="PR00502">
    <property type="entry name" value="NUDIXFAMILY"/>
</dbReference>
<dbReference type="RefSeq" id="WP_378244618.1">
    <property type="nucleotide sequence ID" value="NZ_JBHRWK010000074.1"/>
</dbReference>
<gene>
    <name evidence="7" type="ORF">ACFOSH_35590</name>
</gene>
<dbReference type="Proteomes" id="UP001595645">
    <property type="component" value="Unassembled WGS sequence"/>
</dbReference>
<dbReference type="InterPro" id="IPR015797">
    <property type="entry name" value="NUDIX_hydrolase-like_dom_sf"/>
</dbReference>
<evidence type="ECO:0000256" key="1">
    <source>
        <dbReference type="ARBA" id="ARBA00001946"/>
    </source>
</evidence>
<reference evidence="8" key="1">
    <citation type="journal article" date="2019" name="Int. J. Syst. Evol. Microbiol.">
        <title>The Global Catalogue of Microorganisms (GCM) 10K type strain sequencing project: providing services to taxonomists for standard genome sequencing and annotation.</title>
        <authorList>
            <consortium name="The Broad Institute Genomics Platform"/>
            <consortium name="The Broad Institute Genome Sequencing Center for Infectious Disease"/>
            <person name="Wu L."/>
            <person name="Ma J."/>
        </authorList>
    </citation>
    <scope>NUCLEOTIDE SEQUENCE [LARGE SCALE GENOMIC DNA]</scope>
    <source>
        <strain evidence="8">CGMCC 4.7676</strain>
    </source>
</reference>
<dbReference type="PANTHER" id="PTHR43046">
    <property type="entry name" value="GDP-MANNOSE MANNOSYL HYDROLASE"/>
    <property type="match status" value="1"/>
</dbReference>
<evidence type="ECO:0000256" key="2">
    <source>
        <dbReference type="ARBA" id="ARBA00005582"/>
    </source>
</evidence>
<name>A0ABV7P9M3_9PSEU</name>
<dbReference type="PROSITE" id="PS51462">
    <property type="entry name" value="NUDIX"/>
    <property type="match status" value="1"/>
</dbReference>
<protein>
    <submittedName>
        <fullName evidence="7">NUDIX domain-containing protein</fullName>
    </submittedName>
</protein>
<keyword evidence="4" id="KW-0460">Magnesium</keyword>
<proteinExistence type="inferred from homology"/>
<evidence type="ECO:0000313" key="8">
    <source>
        <dbReference type="Proteomes" id="UP001595645"/>
    </source>
</evidence>
<dbReference type="Gene3D" id="3.90.79.10">
    <property type="entry name" value="Nucleoside Triphosphate Pyrophosphohydrolase"/>
    <property type="match status" value="1"/>
</dbReference>
<accession>A0ABV7P9M3</accession>
<dbReference type="InterPro" id="IPR020084">
    <property type="entry name" value="NUDIX_hydrolase_CS"/>
</dbReference>
<dbReference type="PROSITE" id="PS00893">
    <property type="entry name" value="NUDIX_BOX"/>
    <property type="match status" value="1"/>
</dbReference>
<evidence type="ECO:0000256" key="3">
    <source>
        <dbReference type="ARBA" id="ARBA00022801"/>
    </source>
</evidence>
<dbReference type="PANTHER" id="PTHR43046:SF12">
    <property type="entry name" value="GDP-MANNOSE MANNOSYL HYDROLASE"/>
    <property type="match status" value="1"/>
</dbReference>
<comment type="caution">
    <text evidence="7">The sequence shown here is derived from an EMBL/GenBank/DDBJ whole genome shotgun (WGS) entry which is preliminary data.</text>
</comment>
<feature type="domain" description="Nudix hydrolase" evidence="6">
    <location>
        <begin position="1"/>
        <end position="121"/>
    </location>
</feature>
<evidence type="ECO:0000256" key="5">
    <source>
        <dbReference type="RuleBase" id="RU003476"/>
    </source>
</evidence>
<comment type="similarity">
    <text evidence="2 5">Belongs to the Nudix hydrolase family.</text>
</comment>
<dbReference type="Pfam" id="PF00293">
    <property type="entry name" value="NUDIX"/>
    <property type="match status" value="1"/>
</dbReference>
<organism evidence="7 8">
    <name type="scientific">Amycolatopsis speibonae</name>
    <dbReference type="NCBI Taxonomy" id="1450224"/>
    <lineage>
        <taxon>Bacteria</taxon>
        <taxon>Bacillati</taxon>
        <taxon>Actinomycetota</taxon>
        <taxon>Actinomycetes</taxon>
        <taxon>Pseudonocardiales</taxon>
        <taxon>Pseudonocardiaceae</taxon>
        <taxon>Amycolatopsis</taxon>
    </lineage>
</organism>
<keyword evidence="8" id="KW-1185">Reference proteome</keyword>
<dbReference type="InterPro" id="IPR000086">
    <property type="entry name" value="NUDIX_hydrolase_dom"/>
</dbReference>
<comment type="cofactor">
    <cofactor evidence="1">
        <name>Mg(2+)</name>
        <dbReference type="ChEBI" id="CHEBI:18420"/>
    </cofactor>
</comment>